<dbReference type="OrthoDB" id="9795531at2"/>
<gene>
    <name evidence="1" type="ORF">C8P63_102213</name>
</gene>
<keyword evidence="2" id="KW-1185">Reference proteome</keyword>
<reference evidence="1 2" key="1">
    <citation type="submission" date="2018-04" db="EMBL/GenBank/DDBJ databases">
        <title>Genomic Encyclopedia of Archaeal and Bacterial Type Strains, Phase II (KMG-II): from individual species to whole genera.</title>
        <authorList>
            <person name="Goeker M."/>
        </authorList>
    </citation>
    <scope>NUCLEOTIDE SEQUENCE [LARGE SCALE GENOMIC DNA]</scope>
    <source>
        <strain evidence="1 2">DSM 45787</strain>
    </source>
</reference>
<name>A0A2T6C8S0_9BACL</name>
<dbReference type="InterPro" id="IPR036249">
    <property type="entry name" value="Thioredoxin-like_sf"/>
</dbReference>
<sequence length="82" mass="9614">MPLVKLLTHPGCPGGRRAKLYFQRHHIPFEEIHLSEVNADFQKKIRTDVIVSPMILVGNTVLRGFDPEPFQQVYNRWVRMDE</sequence>
<dbReference type="RefSeq" id="WP_146172094.1">
    <property type="nucleotide sequence ID" value="NZ_QBKR01000002.1"/>
</dbReference>
<dbReference type="Gene3D" id="3.40.30.10">
    <property type="entry name" value="Glutaredoxin"/>
    <property type="match status" value="1"/>
</dbReference>
<evidence type="ECO:0000313" key="2">
    <source>
        <dbReference type="Proteomes" id="UP000244240"/>
    </source>
</evidence>
<dbReference type="Proteomes" id="UP000244240">
    <property type="component" value="Unassembled WGS sequence"/>
</dbReference>
<accession>A0A2T6C8S0</accession>
<dbReference type="EMBL" id="QBKR01000002">
    <property type="protein sequence ID" value="PTX64718.1"/>
    <property type="molecule type" value="Genomic_DNA"/>
</dbReference>
<dbReference type="SUPFAM" id="SSF52833">
    <property type="entry name" value="Thioredoxin-like"/>
    <property type="match status" value="1"/>
</dbReference>
<protein>
    <submittedName>
        <fullName evidence="1">Glutaredoxin</fullName>
    </submittedName>
</protein>
<proteinExistence type="predicted"/>
<dbReference type="AlphaFoldDB" id="A0A2T6C8S0"/>
<comment type="caution">
    <text evidence="1">The sequence shown here is derived from an EMBL/GenBank/DDBJ whole genome shotgun (WGS) entry which is preliminary data.</text>
</comment>
<organism evidence="1 2">
    <name type="scientific">Melghirimyces profundicolus</name>
    <dbReference type="NCBI Taxonomy" id="1242148"/>
    <lineage>
        <taxon>Bacteria</taxon>
        <taxon>Bacillati</taxon>
        <taxon>Bacillota</taxon>
        <taxon>Bacilli</taxon>
        <taxon>Bacillales</taxon>
        <taxon>Thermoactinomycetaceae</taxon>
        <taxon>Melghirimyces</taxon>
    </lineage>
</organism>
<evidence type="ECO:0000313" key="1">
    <source>
        <dbReference type="EMBL" id="PTX64718.1"/>
    </source>
</evidence>